<dbReference type="HOGENOM" id="CLU_000288_47_3_11"/>
<dbReference type="KEGG" id="nbr:O3I_030210"/>
<organism evidence="2 3">
    <name type="scientific">Nocardia brasiliensis (strain ATCC 700358 / HUJEG-1)</name>
    <dbReference type="NCBI Taxonomy" id="1133849"/>
    <lineage>
        <taxon>Bacteria</taxon>
        <taxon>Bacillati</taxon>
        <taxon>Actinomycetota</taxon>
        <taxon>Actinomycetes</taxon>
        <taxon>Mycobacteriales</taxon>
        <taxon>Nocardiaceae</taxon>
        <taxon>Nocardia</taxon>
    </lineage>
</organism>
<feature type="domain" description="Thioredoxin-like fold" evidence="1">
    <location>
        <begin position="54"/>
        <end position="225"/>
    </location>
</feature>
<gene>
    <name evidence="2" type="ORF">O3I_030210</name>
</gene>
<reference evidence="2 3" key="1">
    <citation type="journal article" date="2012" name="J. Bacteriol.">
        <title>Complete genome sequence of Nocardia brasiliensis HUJEG-1.</title>
        <authorList>
            <person name="Vera-Cabrera L."/>
            <person name="Ortiz-Lopez R."/>
            <person name="Elizondo-Gonzalez R."/>
            <person name="Perez-Maya A.A."/>
            <person name="Ocampo-Candiani J."/>
        </authorList>
    </citation>
    <scope>NUCLEOTIDE SEQUENCE [LARGE SCALE GENOMIC DNA]</scope>
    <source>
        <strain evidence="3">ATCC 700358</strain>
    </source>
</reference>
<dbReference type="InterPro" id="IPR036249">
    <property type="entry name" value="Thioredoxin-like_sf"/>
</dbReference>
<proteinExistence type="predicted"/>
<sequence>MDKVGPAGRISACALVLLLIALVVVGLVTQVRARDRDAAVAAAAVAGPPVLTPDGMVRIGSPNAAIVITVTEDAQCALCRTLESVSGPVLTALTDRDEIAVDYRLIAIRDRSSTTAYSSRAANASACVAAADKTRWPAWRRAVLNRVPAENSAGLGDQELIDLAIGAGIPATPALSECVTTRRYGAFVADQTRKAIADNVTHAPTVRIGATEVGNLTPAGIDAAVAAAR</sequence>
<dbReference type="Pfam" id="PF13462">
    <property type="entry name" value="Thioredoxin_4"/>
    <property type="match status" value="1"/>
</dbReference>
<keyword evidence="3" id="KW-1185">Reference proteome</keyword>
<protein>
    <submittedName>
        <fullName evidence="2">DSBA oxidoreductase</fullName>
    </submittedName>
</protein>
<dbReference type="Proteomes" id="UP000006304">
    <property type="component" value="Chromosome"/>
</dbReference>
<dbReference type="eggNOG" id="COG1651">
    <property type="taxonomic scope" value="Bacteria"/>
</dbReference>
<evidence type="ECO:0000313" key="3">
    <source>
        <dbReference type="Proteomes" id="UP000006304"/>
    </source>
</evidence>
<dbReference type="SUPFAM" id="SSF52833">
    <property type="entry name" value="Thioredoxin-like"/>
    <property type="match status" value="1"/>
</dbReference>
<evidence type="ECO:0000259" key="1">
    <source>
        <dbReference type="Pfam" id="PF13462"/>
    </source>
</evidence>
<accession>K0F901</accession>
<dbReference type="Gene3D" id="3.40.30.10">
    <property type="entry name" value="Glutaredoxin"/>
    <property type="match status" value="1"/>
</dbReference>
<dbReference type="InterPro" id="IPR012336">
    <property type="entry name" value="Thioredoxin-like_fold"/>
</dbReference>
<dbReference type="STRING" id="1133849.O3I_030210"/>
<name>K0F901_NOCB7</name>
<evidence type="ECO:0000313" key="2">
    <source>
        <dbReference type="EMBL" id="AFU03991.1"/>
    </source>
</evidence>
<dbReference type="AlphaFoldDB" id="K0F901"/>
<dbReference type="EMBL" id="CP003876">
    <property type="protein sequence ID" value="AFU03991.1"/>
    <property type="molecule type" value="Genomic_DNA"/>
</dbReference>